<dbReference type="EMBL" id="WIUZ02000006">
    <property type="protein sequence ID" value="KAF9786389.1"/>
    <property type="molecule type" value="Genomic_DNA"/>
</dbReference>
<reference evidence="1" key="1">
    <citation type="journal article" date="2020" name="Nat. Commun.">
        <title>Large-scale genome sequencing of mycorrhizal fungi provides insights into the early evolution of symbiotic traits.</title>
        <authorList>
            <person name="Miyauchi S."/>
            <person name="Kiss E."/>
            <person name="Kuo A."/>
            <person name="Drula E."/>
            <person name="Kohler A."/>
            <person name="Sanchez-Garcia M."/>
            <person name="Morin E."/>
            <person name="Andreopoulos B."/>
            <person name="Barry K.W."/>
            <person name="Bonito G."/>
            <person name="Buee M."/>
            <person name="Carver A."/>
            <person name="Chen C."/>
            <person name="Cichocki N."/>
            <person name="Clum A."/>
            <person name="Culley D."/>
            <person name="Crous P.W."/>
            <person name="Fauchery L."/>
            <person name="Girlanda M."/>
            <person name="Hayes R.D."/>
            <person name="Keri Z."/>
            <person name="LaButti K."/>
            <person name="Lipzen A."/>
            <person name="Lombard V."/>
            <person name="Magnuson J."/>
            <person name="Maillard F."/>
            <person name="Murat C."/>
            <person name="Nolan M."/>
            <person name="Ohm R.A."/>
            <person name="Pangilinan J."/>
            <person name="Pereira M.F."/>
            <person name="Perotto S."/>
            <person name="Peter M."/>
            <person name="Pfister S."/>
            <person name="Riley R."/>
            <person name="Sitrit Y."/>
            <person name="Stielow J.B."/>
            <person name="Szollosi G."/>
            <person name="Zifcakova L."/>
            <person name="Stursova M."/>
            <person name="Spatafora J.W."/>
            <person name="Tedersoo L."/>
            <person name="Vaario L.M."/>
            <person name="Yamada A."/>
            <person name="Yan M."/>
            <person name="Wang P."/>
            <person name="Xu J."/>
            <person name="Bruns T."/>
            <person name="Baldrian P."/>
            <person name="Vilgalys R."/>
            <person name="Dunand C."/>
            <person name="Henrissat B."/>
            <person name="Grigoriev I.V."/>
            <person name="Hibbett D."/>
            <person name="Nagy L.G."/>
            <person name="Martin F.M."/>
        </authorList>
    </citation>
    <scope>NUCLEOTIDE SEQUENCE</scope>
    <source>
        <strain evidence="1">UH-Tt-Lm1</strain>
    </source>
</reference>
<sequence length="486" mass="53825">MHHCLNVDEIVRLIAGELVSATECTTTVALACCNKKLKDPVLDVLWETQCKLLPLLRTLPEDIWTPGEYGSFQRLPTPQEWSHMQKYARRMRDPREGANVDLLSPKVLPVLQSHASSGPLLQNLKTFDLRGTRGGSIPFIPLFLSPRTTAFTVVSNPGANLPSRSVFFAYSKDPIFAAAVSELLLTTNRSTLRDFRTDFSLTEEACKVIFELPGLRKLQTGISGPAALPTTVLPNLTELEIEYDGGHEWLQGFRGASLGKLVVVTIHSKFESIVDFLGAFASVALTTSLSATLWNFTFHTSRAWISNYRSLLPFTQLRELMIESSCESGCSSTIDDDTITDLARAMPKLEFLLAERPCETPSGVTTKGLSALAHHCPHLLSLSIHFQVASFNASESVIPRFSSSDDCTIPREDCALTDFDAGDTYLPEESVLMVALTLLRIFPRLKLIVHDCDGWEKVAAAIKLSSELADYSSEKLMFAKPRRIVW</sequence>
<dbReference type="InterPro" id="IPR032675">
    <property type="entry name" value="LRR_dom_sf"/>
</dbReference>
<evidence type="ECO:0008006" key="3">
    <source>
        <dbReference type="Google" id="ProtNLM"/>
    </source>
</evidence>
<name>A0A9P6HHN0_9AGAM</name>
<gene>
    <name evidence="1" type="ORF">BJ322DRAFT_1191544</name>
</gene>
<organism evidence="1 2">
    <name type="scientific">Thelephora terrestris</name>
    <dbReference type="NCBI Taxonomy" id="56493"/>
    <lineage>
        <taxon>Eukaryota</taxon>
        <taxon>Fungi</taxon>
        <taxon>Dikarya</taxon>
        <taxon>Basidiomycota</taxon>
        <taxon>Agaricomycotina</taxon>
        <taxon>Agaricomycetes</taxon>
        <taxon>Thelephorales</taxon>
        <taxon>Thelephoraceae</taxon>
        <taxon>Thelephora</taxon>
    </lineage>
</organism>
<keyword evidence="2" id="KW-1185">Reference proteome</keyword>
<dbReference type="Gene3D" id="3.80.10.10">
    <property type="entry name" value="Ribonuclease Inhibitor"/>
    <property type="match status" value="1"/>
</dbReference>
<dbReference type="OrthoDB" id="3354475at2759"/>
<evidence type="ECO:0000313" key="2">
    <source>
        <dbReference type="Proteomes" id="UP000736335"/>
    </source>
</evidence>
<accession>A0A9P6HHN0</accession>
<proteinExistence type="predicted"/>
<protein>
    <recommendedName>
        <fullName evidence="3">F-box domain-containing protein</fullName>
    </recommendedName>
</protein>
<dbReference type="AlphaFoldDB" id="A0A9P6HHN0"/>
<comment type="caution">
    <text evidence="1">The sequence shown here is derived from an EMBL/GenBank/DDBJ whole genome shotgun (WGS) entry which is preliminary data.</text>
</comment>
<dbReference type="Proteomes" id="UP000736335">
    <property type="component" value="Unassembled WGS sequence"/>
</dbReference>
<reference evidence="1" key="2">
    <citation type="submission" date="2020-11" db="EMBL/GenBank/DDBJ databases">
        <authorList>
            <consortium name="DOE Joint Genome Institute"/>
            <person name="Kuo A."/>
            <person name="Miyauchi S."/>
            <person name="Kiss E."/>
            <person name="Drula E."/>
            <person name="Kohler A."/>
            <person name="Sanchez-Garcia M."/>
            <person name="Andreopoulos B."/>
            <person name="Barry K.W."/>
            <person name="Bonito G."/>
            <person name="Buee M."/>
            <person name="Carver A."/>
            <person name="Chen C."/>
            <person name="Cichocki N."/>
            <person name="Clum A."/>
            <person name="Culley D."/>
            <person name="Crous P.W."/>
            <person name="Fauchery L."/>
            <person name="Girlanda M."/>
            <person name="Hayes R."/>
            <person name="Keri Z."/>
            <person name="Labutti K."/>
            <person name="Lipzen A."/>
            <person name="Lombard V."/>
            <person name="Magnuson J."/>
            <person name="Maillard F."/>
            <person name="Morin E."/>
            <person name="Murat C."/>
            <person name="Nolan M."/>
            <person name="Ohm R."/>
            <person name="Pangilinan J."/>
            <person name="Pereira M."/>
            <person name="Perotto S."/>
            <person name="Peter M."/>
            <person name="Riley R."/>
            <person name="Sitrit Y."/>
            <person name="Stielow B."/>
            <person name="Szollosi G."/>
            <person name="Zifcakova L."/>
            <person name="Stursova M."/>
            <person name="Spatafora J.W."/>
            <person name="Tedersoo L."/>
            <person name="Vaario L.-M."/>
            <person name="Yamada A."/>
            <person name="Yan M."/>
            <person name="Wang P."/>
            <person name="Xu J."/>
            <person name="Bruns T."/>
            <person name="Baldrian P."/>
            <person name="Vilgalys R."/>
            <person name="Henrissat B."/>
            <person name="Grigoriev I.V."/>
            <person name="Hibbett D."/>
            <person name="Nagy L.G."/>
            <person name="Martin F.M."/>
        </authorList>
    </citation>
    <scope>NUCLEOTIDE SEQUENCE</scope>
    <source>
        <strain evidence="1">UH-Tt-Lm1</strain>
    </source>
</reference>
<evidence type="ECO:0000313" key="1">
    <source>
        <dbReference type="EMBL" id="KAF9786389.1"/>
    </source>
</evidence>